<comment type="caution">
    <text evidence="3">The sequence shown here is derived from an EMBL/GenBank/DDBJ whole genome shotgun (WGS) entry which is preliminary data.</text>
</comment>
<dbReference type="Proteomes" id="UP001516023">
    <property type="component" value="Unassembled WGS sequence"/>
</dbReference>
<dbReference type="InterPro" id="IPR050168">
    <property type="entry name" value="AAA_ATPase_domain"/>
</dbReference>
<dbReference type="EMBL" id="JABMIG020000334">
    <property type="protein sequence ID" value="KAL3780930.1"/>
    <property type="molecule type" value="Genomic_DNA"/>
</dbReference>
<evidence type="ECO:0000313" key="4">
    <source>
        <dbReference type="Proteomes" id="UP001516023"/>
    </source>
</evidence>
<dbReference type="Gene3D" id="1.10.8.60">
    <property type="match status" value="1"/>
</dbReference>
<evidence type="ECO:0000313" key="3">
    <source>
        <dbReference type="EMBL" id="KAL3780930.1"/>
    </source>
</evidence>
<accession>A0ABD3P3A3</accession>
<feature type="region of interest" description="Disordered" evidence="1">
    <location>
        <begin position="21"/>
        <end position="43"/>
    </location>
</feature>
<organism evidence="3 4">
    <name type="scientific">Cyclotella cryptica</name>
    <dbReference type="NCBI Taxonomy" id="29204"/>
    <lineage>
        <taxon>Eukaryota</taxon>
        <taxon>Sar</taxon>
        <taxon>Stramenopiles</taxon>
        <taxon>Ochrophyta</taxon>
        <taxon>Bacillariophyta</taxon>
        <taxon>Coscinodiscophyceae</taxon>
        <taxon>Thalassiosirophycidae</taxon>
        <taxon>Stephanodiscales</taxon>
        <taxon>Stephanodiscaceae</taxon>
        <taxon>Cyclotella</taxon>
    </lineage>
</organism>
<dbReference type="PANTHER" id="PTHR23077">
    <property type="entry name" value="AAA-FAMILY ATPASE"/>
    <property type="match status" value="1"/>
</dbReference>
<reference evidence="3 4" key="1">
    <citation type="journal article" date="2020" name="G3 (Bethesda)">
        <title>Improved Reference Genome for Cyclotella cryptica CCMP332, a Model for Cell Wall Morphogenesis, Salinity Adaptation, and Lipid Production in Diatoms (Bacillariophyta).</title>
        <authorList>
            <person name="Roberts W.R."/>
            <person name="Downey K.M."/>
            <person name="Ruck E.C."/>
            <person name="Traller J.C."/>
            <person name="Alverson A.J."/>
        </authorList>
    </citation>
    <scope>NUCLEOTIDE SEQUENCE [LARGE SCALE GENOMIC DNA]</scope>
    <source>
        <strain evidence="3 4">CCMP332</strain>
    </source>
</reference>
<dbReference type="InterPro" id="IPR003959">
    <property type="entry name" value="ATPase_AAA_core"/>
</dbReference>
<evidence type="ECO:0000256" key="1">
    <source>
        <dbReference type="SAM" id="MobiDB-lite"/>
    </source>
</evidence>
<dbReference type="InterPro" id="IPR027417">
    <property type="entry name" value="P-loop_NTPase"/>
</dbReference>
<dbReference type="SUPFAM" id="SSF52540">
    <property type="entry name" value="P-loop containing nucleoside triphosphate hydrolases"/>
    <property type="match status" value="2"/>
</dbReference>
<name>A0ABD3P3A3_9STRA</name>
<dbReference type="PANTHER" id="PTHR23077:SF117">
    <property type="entry name" value="AAA+ ATPASE DOMAIN-CONTAINING PROTEIN"/>
    <property type="match status" value="1"/>
</dbReference>
<proteinExistence type="predicted"/>
<dbReference type="SMART" id="SM00382">
    <property type="entry name" value="AAA"/>
    <property type="match status" value="2"/>
</dbReference>
<dbReference type="Gene3D" id="3.40.50.300">
    <property type="entry name" value="P-loop containing nucleotide triphosphate hydrolases"/>
    <property type="match status" value="2"/>
</dbReference>
<sequence length="911" mass="100577">MTPNPDDLLSLLSILRDCTNNSHHQQTPASQDDDTPTPQSKPGQNVYQWEHIVTALPQHRNGVLRHMSAICTSIETFHSSQMSSCHDGDDSSRLDASILQQVEISAMNLRHAIQSYSTAIPAFRETLSRFWNVDVGSQVCQNHDAVSSSKEGIAQAGNVLAIQWIHQMEWDEGMMSAVLHFLDQELYGFVDDWDDNANHKTSKDRGKMRIYTDAISAMLQIDKSLWKLVERQVVHELNGMKKDDYDSSSWSDKVGSSCELSQLFPALGDAGDENNRNSDRGPRCTNLHELLKSSESVEDAVSSFTTRMSSQPVNTDESCTNPLYHHHSQQPITSILVSGEEGCGKTFLLDNIEQRIHERFKSQTETPPVQLIRLTTQDLIGNAVGSSEDRWISLFSYAAAKIEGLRVLILLDDIDTMLSLDDIRSVSSTAFHVGRRCKALFLSILDSLRDSSFAERGSNGHLMLICTSRSRCDEIAGRFDKNFNMGPMNEVQRRRMIVTSLSSRASLDDSYVIPTLVDDETNDILSLVVKHSAGRTAFELSQCLRDVIVAEATTRIDNKEVGPCRYNLFESRLRRLDKMIQSKVPQSLRGGSLDGIVDMIVFTPEELVSKLTVDEHGEATLPLLGTEARRAYESLMNVVITPLCQSDKITNLLYGGLPDSGGGSNIPRPVRVGALLAGRPGVGKTALAYHCASLAAQMSRVTLLDVSCTSLIHKEIGGSERAVHHLFEAVRAAAPCILLLDGIENVAPKRGNDCTTEGTMDRVLSTFLTEMDGIGDDCDHASGNVAVIGITYNADLIDPSLLRPGRLAKTILLGPPDFEARKELVFQNIQHLEFDFSTAGYFDPKSKMDIAQLVAMESAGMTAVETISICKEASMECLREINFNLKDSKLPQLTFGHFKAAARIIRGKNAV</sequence>
<feature type="domain" description="AAA+ ATPase" evidence="2">
    <location>
        <begin position="670"/>
        <end position="817"/>
    </location>
</feature>
<gene>
    <name evidence="3" type="ORF">HJC23_009136</name>
</gene>
<dbReference type="InterPro" id="IPR003593">
    <property type="entry name" value="AAA+_ATPase"/>
</dbReference>
<protein>
    <recommendedName>
        <fullName evidence="2">AAA+ ATPase domain-containing protein</fullName>
    </recommendedName>
</protein>
<dbReference type="AlphaFoldDB" id="A0ABD3P3A3"/>
<keyword evidence="4" id="KW-1185">Reference proteome</keyword>
<feature type="domain" description="AAA+ ATPase" evidence="2">
    <location>
        <begin position="331"/>
        <end position="489"/>
    </location>
</feature>
<dbReference type="Pfam" id="PF00004">
    <property type="entry name" value="AAA"/>
    <property type="match status" value="2"/>
</dbReference>
<evidence type="ECO:0000259" key="2">
    <source>
        <dbReference type="SMART" id="SM00382"/>
    </source>
</evidence>